<evidence type="ECO:0000259" key="1">
    <source>
        <dbReference type="PROSITE" id="PS50943"/>
    </source>
</evidence>
<feature type="domain" description="HTH cro/C1-type" evidence="1">
    <location>
        <begin position="9"/>
        <end position="63"/>
    </location>
</feature>
<dbReference type="SUPFAM" id="SSF55781">
    <property type="entry name" value="GAF domain-like"/>
    <property type="match status" value="1"/>
</dbReference>
<comment type="caution">
    <text evidence="2">The sequence shown here is derived from an EMBL/GenBank/DDBJ whole genome shotgun (WGS) entry which is preliminary data.</text>
</comment>
<dbReference type="InterPro" id="IPR001387">
    <property type="entry name" value="Cro/C1-type_HTH"/>
</dbReference>
<dbReference type="SUPFAM" id="SSF47413">
    <property type="entry name" value="lambda repressor-like DNA-binding domains"/>
    <property type="match status" value="1"/>
</dbReference>
<organism evidence="2 3">
    <name type="scientific">Candidatus Dojkabacteria bacterium</name>
    <dbReference type="NCBI Taxonomy" id="2099670"/>
    <lineage>
        <taxon>Bacteria</taxon>
        <taxon>Candidatus Dojkabacteria</taxon>
    </lineage>
</organism>
<dbReference type="InterPro" id="IPR029016">
    <property type="entry name" value="GAF-like_dom_sf"/>
</dbReference>
<dbReference type="InterPro" id="IPR010982">
    <property type="entry name" value="Lambda_DNA-bd_dom_sf"/>
</dbReference>
<dbReference type="CDD" id="cd00093">
    <property type="entry name" value="HTH_XRE"/>
    <property type="match status" value="1"/>
</dbReference>
<dbReference type="AlphaFoldDB" id="A0A955RKT0"/>
<gene>
    <name evidence="2" type="ORF">KC717_03910</name>
</gene>
<dbReference type="Proteomes" id="UP000754563">
    <property type="component" value="Unassembled WGS sequence"/>
</dbReference>
<dbReference type="SMART" id="SM00530">
    <property type="entry name" value="HTH_XRE"/>
    <property type="match status" value="1"/>
</dbReference>
<accession>A0A955RKT0</accession>
<dbReference type="Gene3D" id="1.10.260.40">
    <property type="entry name" value="lambda repressor-like DNA-binding domains"/>
    <property type="match status" value="1"/>
</dbReference>
<dbReference type="Pfam" id="PF01381">
    <property type="entry name" value="HTH_3"/>
    <property type="match status" value="1"/>
</dbReference>
<reference evidence="2" key="2">
    <citation type="journal article" date="2021" name="Microbiome">
        <title>Successional dynamics and alternative stable states in a saline activated sludge microbial community over 9 years.</title>
        <authorList>
            <person name="Wang Y."/>
            <person name="Ye J."/>
            <person name="Ju F."/>
            <person name="Liu L."/>
            <person name="Boyd J.A."/>
            <person name="Deng Y."/>
            <person name="Parks D.H."/>
            <person name="Jiang X."/>
            <person name="Yin X."/>
            <person name="Woodcroft B.J."/>
            <person name="Tyson G.W."/>
            <person name="Hugenholtz P."/>
            <person name="Polz M.F."/>
            <person name="Zhang T."/>
        </authorList>
    </citation>
    <scope>NUCLEOTIDE SEQUENCE</scope>
    <source>
        <strain evidence="2">HKST-UBA11</strain>
    </source>
</reference>
<dbReference type="GO" id="GO:0003677">
    <property type="term" value="F:DNA binding"/>
    <property type="evidence" value="ECO:0007669"/>
    <property type="project" value="InterPro"/>
</dbReference>
<name>A0A955RKT0_9BACT</name>
<dbReference type="Gene3D" id="3.30.450.40">
    <property type="match status" value="1"/>
</dbReference>
<dbReference type="EMBL" id="JAGQLH010000043">
    <property type="protein sequence ID" value="MCA9385767.1"/>
    <property type="molecule type" value="Genomic_DNA"/>
</dbReference>
<proteinExistence type="predicted"/>
<evidence type="ECO:0000313" key="2">
    <source>
        <dbReference type="EMBL" id="MCA9385767.1"/>
    </source>
</evidence>
<protein>
    <submittedName>
        <fullName evidence="2">Helix-turn-helix transcriptional regulator</fullName>
    </submittedName>
</protein>
<evidence type="ECO:0000313" key="3">
    <source>
        <dbReference type="Proteomes" id="UP000754563"/>
    </source>
</evidence>
<dbReference type="PROSITE" id="PS50943">
    <property type="entry name" value="HTH_CROC1"/>
    <property type="match status" value="1"/>
</dbReference>
<sequence length="258" mass="28930">MSRNIGKKLKKFRNQKGMSQLELEIKIGASAGSISRIESGKVNPTKETITDIIEGLGLNVLQVATLFNIRNEEIPSVMDVTKDLLFSSDLNYILQSSVNGITKKLDLLASVILIIEDDRLYSTNFTQHWYTTAVTKLLPKSFSTYSVSLTEHNDNACVESALSNKSIHINNLHRATIHAYSRKTTKAISRLIGFKSGIILPIYCHDSPLGSILFCKSYEDDFEVEIPMLRTYTNHIAAAINNANKLYELKNKLNRMTS</sequence>
<reference evidence="2" key="1">
    <citation type="submission" date="2020-04" db="EMBL/GenBank/DDBJ databases">
        <authorList>
            <person name="Zhang T."/>
        </authorList>
    </citation>
    <scope>NUCLEOTIDE SEQUENCE</scope>
    <source>
        <strain evidence="2">HKST-UBA11</strain>
    </source>
</reference>